<protein>
    <submittedName>
        <fullName evidence="3">Nicotinamidase-related amidase</fullName>
    </submittedName>
</protein>
<dbReference type="OrthoDB" id="9811489at2"/>
<dbReference type="InterPro" id="IPR036380">
    <property type="entry name" value="Isochorismatase-like_sf"/>
</dbReference>
<evidence type="ECO:0000259" key="2">
    <source>
        <dbReference type="Pfam" id="PF00857"/>
    </source>
</evidence>
<dbReference type="Gene3D" id="3.40.50.850">
    <property type="entry name" value="Isochorismatase-like"/>
    <property type="match status" value="1"/>
</dbReference>
<dbReference type="InterPro" id="IPR050272">
    <property type="entry name" value="Isochorismatase-like_hydrls"/>
</dbReference>
<evidence type="ECO:0000256" key="1">
    <source>
        <dbReference type="ARBA" id="ARBA00022801"/>
    </source>
</evidence>
<feature type="domain" description="Isochorismatase-like" evidence="2">
    <location>
        <begin position="12"/>
        <end position="189"/>
    </location>
</feature>
<proteinExistence type="predicted"/>
<accession>A0A1I3VFP8</accession>
<dbReference type="RefSeq" id="WP_149757648.1">
    <property type="nucleotide sequence ID" value="NZ_BSPE01000002.1"/>
</dbReference>
<evidence type="ECO:0000313" key="3">
    <source>
        <dbReference type="EMBL" id="SFJ92981.1"/>
    </source>
</evidence>
<reference evidence="3 4" key="1">
    <citation type="submission" date="2016-10" db="EMBL/GenBank/DDBJ databases">
        <authorList>
            <person name="Varghese N."/>
            <person name="Submissions S."/>
        </authorList>
    </citation>
    <scope>NUCLEOTIDE SEQUENCE [LARGE SCALE GENOMIC DNA]</scope>
    <source>
        <strain evidence="3 4">DSM 21822</strain>
    </source>
</reference>
<dbReference type="AlphaFoldDB" id="A0A1I3VFP8"/>
<dbReference type="PANTHER" id="PTHR43540:SF15">
    <property type="entry name" value="BLR5631 PROTEIN"/>
    <property type="match status" value="1"/>
</dbReference>
<organism evidence="3 4">
    <name type="scientific">Neomesorhizobium albiziae</name>
    <dbReference type="NCBI Taxonomy" id="335020"/>
    <lineage>
        <taxon>Bacteria</taxon>
        <taxon>Pseudomonadati</taxon>
        <taxon>Pseudomonadota</taxon>
        <taxon>Alphaproteobacteria</taxon>
        <taxon>Hyphomicrobiales</taxon>
        <taxon>Phyllobacteriaceae</taxon>
        <taxon>Neomesorhizobium</taxon>
    </lineage>
</organism>
<keyword evidence="1" id="KW-0378">Hydrolase</keyword>
<gene>
    <name evidence="3" type="ORF">SAMN04488498_101357</name>
</gene>
<keyword evidence="4" id="KW-1185">Reference proteome</keyword>
<evidence type="ECO:0000313" key="4">
    <source>
        <dbReference type="Proteomes" id="UP000323300"/>
    </source>
</evidence>
<dbReference type="Pfam" id="PF00857">
    <property type="entry name" value="Isochorismatase"/>
    <property type="match status" value="1"/>
</dbReference>
<dbReference type="InterPro" id="IPR000868">
    <property type="entry name" value="Isochorismatase-like_dom"/>
</dbReference>
<dbReference type="SUPFAM" id="SSF52499">
    <property type="entry name" value="Isochorismatase-like hydrolases"/>
    <property type="match status" value="1"/>
</dbReference>
<dbReference type="Proteomes" id="UP000323300">
    <property type="component" value="Unassembled WGS sequence"/>
</dbReference>
<dbReference type="GO" id="GO:0016787">
    <property type="term" value="F:hydrolase activity"/>
    <property type="evidence" value="ECO:0007669"/>
    <property type="project" value="UniProtKB-KW"/>
</dbReference>
<name>A0A1I3VFP8_9HYPH</name>
<dbReference type="EMBL" id="FOSL01000001">
    <property type="protein sequence ID" value="SFJ92981.1"/>
    <property type="molecule type" value="Genomic_DNA"/>
</dbReference>
<sequence length="225" mass="23720">MRKSLTILPGKAALLLVDLQEEHRHDRRFLVDNFSAVIANAVLLLEAARKAALPTYHCAYIVDVAAARPFHPVTPDGLSAFSDRNDPLTAICPEVAPAGAECTLIKAEASAFGDGVLGPELKARGVEWLFVAGVWTEACVDASVKDAQKAGLRVVLVKDACGSGTAAMHRIGVLNLANRLYGGAVADTANACRLIEGQAGEAWVTPGAVPLRYSLANATEMYDGL</sequence>
<dbReference type="PANTHER" id="PTHR43540">
    <property type="entry name" value="PEROXYUREIDOACRYLATE/UREIDOACRYLATE AMIDOHYDROLASE-RELATED"/>
    <property type="match status" value="1"/>
</dbReference>